<proteinExistence type="predicted"/>
<dbReference type="EMBL" id="JAOB01000068">
    <property type="protein sequence ID" value="EUA23979.1"/>
    <property type="molecule type" value="Genomic_DNA"/>
</dbReference>
<name>X7ZXH2_MYCXE</name>
<evidence type="ECO:0000313" key="2">
    <source>
        <dbReference type="EMBL" id="EUA23979.1"/>
    </source>
</evidence>
<dbReference type="AlphaFoldDB" id="X7ZXH2"/>
<feature type="compositionally biased region" description="Pro residues" evidence="1">
    <location>
        <begin position="229"/>
        <end position="255"/>
    </location>
</feature>
<reference evidence="2" key="1">
    <citation type="submission" date="2014-01" db="EMBL/GenBank/DDBJ databases">
        <authorList>
            <person name="Brown-Elliot B."/>
            <person name="Wallace R."/>
            <person name="Lenaerts A."/>
            <person name="Ordway D."/>
            <person name="DeGroote M.A."/>
            <person name="Parker T."/>
            <person name="Sizemore C."/>
            <person name="Tallon L.J."/>
            <person name="Sadzewicz L.K."/>
            <person name="Sengamalay N."/>
            <person name="Fraser C.M."/>
            <person name="Hine E."/>
            <person name="Shefchek K.A."/>
            <person name="Das S.P."/>
            <person name="Tettelin H."/>
        </authorList>
    </citation>
    <scope>NUCLEOTIDE SEQUENCE [LARGE SCALE GENOMIC DNA]</scope>
    <source>
        <strain evidence="2">4042</strain>
    </source>
</reference>
<feature type="region of interest" description="Disordered" evidence="1">
    <location>
        <begin position="223"/>
        <end position="255"/>
    </location>
</feature>
<keyword evidence="2" id="KW-0812">Transmembrane</keyword>
<sequence length="307" mass="32868">MLTTGLPTLSTIQAWDVDHLIEAAEYWDGTADRWENVSLQVWQQSHGLDWEGRAREALVMRTTADKTTILGKADQLREAAKIARRGASDIDAAKRRVLYAVEDAHNAGFTVGEDLSVTDTRTTKNPAQLAARQSQAQVLAADIRARTAQLVGLDNEVGTNLVKTAGDVGETNFAEGPIYYGQQPINVGADPRNGTIQLAGHGFKLDGGTPPPPGFVDQYEQQLTSAGPKTPPPPIPMPSSGPLPPFVPQQPGPIPPYLPPASFGQCVGAEVKANVGKEMVKDGFSSAITGSIKGSDRGWCRRRCAYT</sequence>
<comment type="caution">
    <text evidence="2">The sequence shown here is derived from an EMBL/GenBank/DDBJ whole genome shotgun (WGS) entry which is preliminary data.</text>
</comment>
<organism evidence="2">
    <name type="scientific">Mycobacterium xenopi 4042</name>
    <dbReference type="NCBI Taxonomy" id="1299334"/>
    <lineage>
        <taxon>Bacteria</taxon>
        <taxon>Bacillati</taxon>
        <taxon>Actinomycetota</taxon>
        <taxon>Actinomycetes</taxon>
        <taxon>Mycobacteriales</taxon>
        <taxon>Mycobacteriaceae</taxon>
        <taxon>Mycobacterium</taxon>
    </lineage>
</organism>
<evidence type="ECO:0000256" key="1">
    <source>
        <dbReference type="SAM" id="MobiDB-lite"/>
    </source>
</evidence>
<gene>
    <name evidence="2" type="ORF">I553_3467</name>
</gene>
<accession>X7ZXH2</accession>
<keyword evidence="2" id="KW-0472">Membrane</keyword>
<protein>
    <submittedName>
        <fullName evidence="2">Putative transmembrane protein</fullName>
    </submittedName>
</protein>
<dbReference type="PATRIC" id="fig|1299334.3.peg.6902"/>